<comment type="caution">
    <text evidence="1">The sequence shown here is derived from an EMBL/GenBank/DDBJ whole genome shotgun (WGS) entry which is preliminary data.</text>
</comment>
<accession>A0A927E2A1</accession>
<organism evidence="1 2">
    <name type="scientific">Klebsiella pneumoniae</name>
    <dbReference type="NCBI Taxonomy" id="573"/>
    <lineage>
        <taxon>Bacteria</taxon>
        <taxon>Pseudomonadati</taxon>
        <taxon>Pseudomonadota</taxon>
        <taxon>Gammaproteobacteria</taxon>
        <taxon>Enterobacterales</taxon>
        <taxon>Enterobacteriaceae</taxon>
        <taxon>Klebsiella/Raoultella group</taxon>
        <taxon>Klebsiella</taxon>
        <taxon>Klebsiella pneumoniae complex</taxon>
    </lineage>
</organism>
<proteinExistence type="predicted"/>
<dbReference type="AlphaFoldDB" id="A0A927E2A1"/>
<evidence type="ECO:0000313" key="1">
    <source>
        <dbReference type="EMBL" id="MBD3723126.1"/>
    </source>
</evidence>
<name>A0A927E2A1_KLEPN</name>
<evidence type="ECO:0000313" key="2">
    <source>
        <dbReference type="Proteomes" id="UP000598328"/>
    </source>
</evidence>
<dbReference type="Proteomes" id="UP000598328">
    <property type="component" value="Unassembled WGS sequence"/>
</dbReference>
<dbReference type="EMBL" id="JACXSV010000009">
    <property type="protein sequence ID" value="MBD3723126.1"/>
    <property type="molecule type" value="Genomic_DNA"/>
</dbReference>
<gene>
    <name evidence="1" type="ORF">IE978_29355</name>
</gene>
<reference evidence="1" key="1">
    <citation type="submission" date="2020-07" db="EMBL/GenBank/DDBJ databases">
        <title>Clinical and genomic characterization of carbapenemase-producing Enterobacterales causing secondary infections during the COVID-19 crisis at a New York City hospital.</title>
        <authorList>
            <person name="Gomez-Simmonds A."/>
            <person name="Annavajhala M.K."/>
            <person name="Uhlemann A.-C."/>
        </authorList>
    </citation>
    <scope>NUCLEOTIDE SEQUENCE</scope>
    <source>
        <strain evidence="1">KP1826</strain>
    </source>
</reference>
<sequence>MIAQDNHTAETGFTPVNDGFIHKELRRSRYNVEENNCIFTKNQQRFVIIKQSLAVHNIK</sequence>
<protein>
    <submittedName>
        <fullName evidence="1">Uncharacterized protein</fullName>
    </submittedName>
</protein>